<feature type="domain" description="DUF2062" evidence="2">
    <location>
        <begin position="26"/>
        <end position="192"/>
    </location>
</feature>
<keyword evidence="1" id="KW-1133">Transmembrane helix</keyword>
<organism evidence="3 4">
    <name type="scientific">Ketogulonicigenium robustum</name>
    <dbReference type="NCBI Taxonomy" id="92947"/>
    <lineage>
        <taxon>Bacteria</taxon>
        <taxon>Pseudomonadati</taxon>
        <taxon>Pseudomonadota</taxon>
        <taxon>Alphaproteobacteria</taxon>
        <taxon>Rhodobacterales</taxon>
        <taxon>Roseobacteraceae</taxon>
        <taxon>Ketogulonicigenium</taxon>
    </lineage>
</organism>
<protein>
    <recommendedName>
        <fullName evidence="2">DUF2062 domain-containing protein</fullName>
    </recommendedName>
</protein>
<dbReference type="KEGG" id="kro:BVG79_00419"/>
<dbReference type="PANTHER" id="PTHR40547:SF1">
    <property type="entry name" value="SLL0298 PROTEIN"/>
    <property type="match status" value="1"/>
</dbReference>
<feature type="transmembrane region" description="Helical" evidence="1">
    <location>
        <begin position="116"/>
        <end position="133"/>
    </location>
</feature>
<gene>
    <name evidence="3" type="ORF">BVG79_00419</name>
</gene>
<keyword evidence="1" id="KW-0472">Membrane</keyword>
<reference evidence="3 4" key="1">
    <citation type="submission" date="2017-02" db="EMBL/GenBank/DDBJ databases">
        <title>Ketogulonicigenium robustum SPU B003 Genome sequencing and assembly.</title>
        <authorList>
            <person name="Li Y."/>
            <person name="Liu L."/>
            <person name="Wang C."/>
            <person name="Zhang M."/>
            <person name="Zhang T."/>
            <person name="Zhang Y."/>
        </authorList>
    </citation>
    <scope>NUCLEOTIDE SEQUENCE [LARGE SCALE GENOMIC DNA]</scope>
    <source>
        <strain evidence="3 4">SPU_B003</strain>
    </source>
</reference>
<keyword evidence="1" id="KW-0812">Transmembrane</keyword>
<evidence type="ECO:0000313" key="3">
    <source>
        <dbReference type="EMBL" id="ARO13773.1"/>
    </source>
</evidence>
<feature type="transmembrane region" description="Helical" evidence="1">
    <location>
        <begin position="92"/>
        <end position="109"/>
    </location>
</feature>
<keyword evidence="4" id="KW-1185">Reference proteome</keyword>
<sequence length="215" mass="23856">MFKRREKRSFGQTLRETLWPRKGFLRGIGYIGRRIQRLPDSPERIARGIAIGVAASFSPVIGLHLFVALGLAKLMRANLLAAAIGQSFGNPFTALPIIAGALNLGYAILGSRPKEGVIAAVPDLFMLAAQQLWQNFMALFSPATAHWDELIEFWHMVFFPFLIGGVVLGPIFGVLTYVLTLPLVRAYQNMRHKRLQARQATLALDTDKQQDTLNG</sequence>
<feature type="transmembrane region" description="Helical" evidence="1">
    <location>
        <begin position="45"/>
        <end position="72"/>
    </location>
</feature>
<feature type="transmembrane region" description="Helical" evidence="1">
    <location>
        <begin position="153"/>
        <end position="184"/>
    </location>
</feature>
<dbReference type="OrthoDB" id="7360463at2"/>
<dbReference type="EMBL" id="CP019937">
    <property type="protein sequence ID" value="ARO13773.1"/>
    <property type="molecule type" value="Genomic_DNA"/>
</dbReference>
<evidence type="ECO:0000256" key="1">
    <source>
        <dbReference type="SAM" id="Phobius"/>
    </source>
</evidence>
<proteinExistence type="predicted"/>
<dbReference type="RefSeq" id="WP_085785438.1">
    <property type="nucleotide sequence ID" value="NZ_CP019937.1"/>
</dbReference>
<dbReference type="STRING" id="92947.BVG79_00419"/>
<evidence type="ECO:0000259" key="2">
    <source>
        <dbReference type="Pfam" id="PF09835"/>
    </source>
</evidence>
<dbReference type="Proteomes" id="UP000242447">
    <property type="component" value="Chromosome"/>
</dbReference>
<dbReference type="Pfam" id="PF09835">
    <property type="entry name" value="DUF2062"/>
    <property type="match status" value="1"/>
</dbReference>
<name>A0A1W6NX90_9RHOB</name>
<dbReference type="InterPro" id="IPR018639">
    <property type="entry name" value="DUF2062"/>
</dbReference>
<evidence type="ECO:0000313" key="4">
    <source>
        <dbReference type="Proteomes" id="UP000242447"/>
    </source>
</evidence>
<accession>A0A1W6NX90</accession>
<dbReference type="PANTHER" id="PTHR40547">
    <property type="entry name" value="SLL0298 PROTEIN"/>
    <property type="match status" value="1"/>
</dbReference>
<dbReference type="AlphaFoldDB" id="A0A1W6NX90"/>